<dbReference type="Proteomes" id="UP000077266">
    <property type="component" value="Unassembled WGS sequence"/>
</dbReference>
<dbReference type="PANTHER" id="PTHR33387:SF3">
    <property type="entry name" value="DUF985 DOMAIN-CONTAINING PROTEIN"/>
    <property type="match status" value="1"/>
</dbReference>
<dbReference type="PANTHER" id="PTHR33387">
    <property type="entry name" value="RMLC-LIKE JELLY ROLL FOLD PROTEIN"/>
    <property type="match status" value="1"/>
</dbReference>
<dbReference type="CDD" id="cd06121">
    <property type="entry name" value="cupin_YML079wp"/>
    <property type="match status" value="1"/>
</dbReference>
<dbReference type="Pfam" id="PF06172">
    <property type="entry name" value="Cupin_5"/>
    <property type="match status" value="1"/>
</dbReference>
<protein>
    <recommendedName>
        <fullName evidence="1">DUF985 domain-containing protein</fullName>
    </recommendedName>
</protein>
<dbReference type="Gene3D" id="2.60.120.10">
    <property type="entry name" value="Jelly Rolls"/>
    <property type="match status" value="1"/>
</dbReference>
<reference evidence="2 3" key="1">
    <citation type="journal article" date="2016" name="Mol. Biol. Evol.">
        <title>Comparative Genomics of Early-Diverging Mushroom-Forming Fungi Provides Insights into the Origins of Lignocellulose Decay Capabilities.</title>
        <authorList>
            <person name="Nagy L.G."/>
            <person name="Riley R."/>
            <person name="Tritt A."/>
            <person name="Adam C."/>
            <person name="Daum C."/>
            <person name="Floudas D."/>
            <person name="Sun H."/>
            <person name="Yadav J.S."/>
            <person name="Pangilinan J."/>
            <person name="Larsson K.H."/>
            <person name="Matsuura K."/>
            <person name="Barry K."/>
            <person name="Labutti K."/>
            <person name="Kuo R."/>
            <person name="Ohm R.A."/>
            <person name="Bhattacharya S.S."/>
            <person name="Shirouzu T."/>
            <person name="Yoshinaga Y."/>
            <person name="Martin F.M."/>
            <person name="Grigoriev I.V."/>
            <person name="Hibbett D.S."/>
        </authorList>
    </citation>
    <scope>NUCLEOTIDE SEQUENCE [LARGE SCALE GENOMIC DNA]</scope>
    <source>
        <strain evidence="2 3">HHB12029</strain>
    </source>
</reference>
<evidence type="ECO:0000313" key="3">
    <source>
        <dbReference type="Proteomes" id="UP000077266"/>
    </source>
</evidence>
<dbReference type="EMBL" id="KV425991">
    <property type="protein sequence ID" value="KZV93379.1"/>
    <property type="molecule type" value="Genomic_DNA"/>
</dbReference>
<dbReference type="InterPro" id="IPR014710">
    <property type="entry name" value="RmlC-like_jellyroll"/>
</dbReference>
<organism evidence="2 3">
    <name type="scientific">Exidia glandulosa HHB12029</name>
    <dbReference type="NCBI Taxonomy" id="1314781"/>
    <lineage>
        <taxon>Eukaryota</taxon>
        <taxon>Fungi</taxon>
        <taxon>Dikarya</taxon>
        <taxon>Basidiomycota</taxon>
        <taxon>Agaricomycotina</taxon>
        <taxon>Agaricomycetes</taxon>
        <taxon>Auriculariales</taxon>
        <taxon>Exidiaceae</taxon>
        <taxon>Exidia</taxon>
    </lineage>
</organism>
<dbReference type="InterPro" id="IPR011051">
    <property type="entry name" value="RmlC_Cupin_sf"/>
</dbReference>
<evidence type="ECO:0000259" key="1">
    <source>
        <dbReference type="Pfam" id="PF06172"/>
    </source>
</evidence>
<evidence type="ECO:0000313" key="2">
    <source>
        <dbReference type="EMBL" id="KZV93379.1"/>
    </source>
</evidence>
<proteinExistence type="predicted"/>
<dbReference type="OrthoDB" id="6614653at2759"/>
<gene>
    <name evidence="2" type="ORF">EXIGLDRAFT_50131</name>
</gene>
<dbReference type="SUPFAM" id="SSF51182">
    <property type="entry name" value="RmlC-like cupins"/>
    <property type="match status" value="1"/>
</dbReference>
<feature type="domain" description="DUF985" evidence="1">
    <location>
        <begin position="13"/>
        <end position="161"/>
    </location>
</feature>
<name>A0A166AMB1_EXIGL</name>
<accession>A0A166AMB1</accession>
<dbReference type="InterPro" id="IPR009327">
    <property type="entry name" value="Cupin_DUF985"/>
</dbReference>
<dbReference type="AlphaFoldDB" id="A0A166AMB1"/>
<dbReference type="InterPro" id="IPR039935">
    <property type="entry name" value="YML079W-like"/>
</dbReference>
<sequence length="189" mass="20993">MPSYAYETPNSLLVEQLHLLKHPEGGYYAETLRDEHNVPSPYAGDDARNLTTAIYYLLTPDNPIGVIHRNKSLTVHVHHQGRALYTLIRPGKAPGDAPRVRQVVVGPNAAAGEVRQLVVGGDEWKASEIPAEDLKSGDDERVGCLITEVVVPGFDWRDHEYLTKDGLRELFAAAPEELSKYEGRVKKTQ</sequence>
<keyword evidence="3" id="KW-1185">Reference proteome</keyword>
<dbReference type="InParanoid" id="A0A166AMB1"/>